<dbReference type="InterPro" id="IPR032675">
    <property type="entry name" value="LRR_dom_sf"/>
</dbReference>
<dbReference type="Gene3D" id="3.80.10.10">
    <property type="entry name" value="Ribonuclease Inhibitor"/>
    <property type="match status" value="1"/>
</dbReference>
<name>A0AA38PJM1_9AGAR</name>
<dbReference type="SUPFAM" id="SSF52047">
    <property type="entry name" value="RNI-like"/>
    <property type="match status" value="1"/>
</dbReference>
<keyword evidence="2" id="KW-1185">Reference proteome</keyword>
<accession>A0AA38PJM1</accession>
<protein>
    <recommendedName>
        <fullName evidence="3">F-box domain-containing protein</fullName>
    </recommendedName>
</protein>
<evidence type="ECO:0008006" key="3">
    <source>
        <dbReference type="Google" id="ProtNLM"/>
    </source>
</evidence>
<comment type="caution">
    <text evidence="1">The sequence shown here is derived from an EMBL/GenBank/DDBJ whole genome shotgun (WGS) entry which is preliminary data.</text>
</comment>
<evidence type="ECO:0000313" key="2">
    <source>
        <dbReference type="Proteomes" id="UP001163846"/>
    </source>
</evidence>
<evidence type="ECO:0000313" key="1">
    <source>
        <dbReference type="EMBL" id="KAJ3844163.1"/>
    </source>
</evidence>
<reference evidence="1" key="1">
    <citation type="submission" date="2022-08" db="EMBL/GenBank/DDBJ databases">
        <authorList>
            <consortium name="DOE Joint Genome Institute"/>
            <person name="Min B."/>
            <person name="Riley R."/>
            <person name="Sierra-Patev S."/>
            <person name="Naranjo-Ortiz M."/>
            <person name="Looney B."/>
            <person name="Konkel Z."/>
            <person name="Slot J.C."/>
            <person name="Sakamoto Y."/>
            <person name="Steenwyk J.L."/>
            <person name="Rokas A."/>
            <person name="Carro J."/>
            <person name="Camarero S."/>
            <person name="Ferreira P."/>
            <person name="Molpeceres G."/>
            <person name="Ruiz-Duenas F.J."/>
            <person name="Serrano A."/>
            <person name="Henrissat B."/>
            <person name="Drula E."/>
            <person name="Hughes K.W."/>
            <person name="Mata J.L."/>
            <person name="Ishikawa N.K."/>
            <person name="Vargas-Isla R."/>
            <person name="Ushijima S."/>
            <person name="Smith C.A."/>
            <person name="Ahrendt S."/>
            <person name="Andreopoulos W."/>
            <person name="He G."/>
            <person name="Labutti K."/>
            <person name="Lipzen A."/>
            <person name="Ng V."/>
            <person name="Sandor L."/>
            <person name="Barry K."/>
            <person name="Martinez A.T."/>
            <person name="Xiao Y."/>
            <person name="Gibbons J.G."/>
            <person name="Terashima K."/>
            <person name="Hibbett D.S."/>
            <person name="Grigoriev I.V."/>
        </authorList>
    </citation>
    <scope>NUCLEOTIDE SEQUENCE</scope>
    <source>
        <strain evidence="1">TFB9207</strain>
    </source>
</reference>
<dbReference type="EMBL" id="MU805959">
    <property type="protein sequence ID" value="KAJ3844163.1"/>
    <property type="molecule type" value="Genomic_DNA"/>
</dbReference>
<dbReference type="Proteomes" id="UP001163846">
    <property type="component" value="Unassembled WGS sequence"/>
</dbReference>
<organism evidence="1 2">
    <name type="scientific">Lentinula raphanica</name>
    <dbReference type="NCBI Taxonomy" id="153919"/>
    <lineage>
        <taxon>Eukaryota</taxon>
        <taxon>Fungi</taxon>
        <taxon>Dikarya</taxon>
        <taxon>Basidiomycota</taxon>
        <taxon>Agaricomycotina</taxon>
        <taxon>Agaricomycetes</taxon>
        <taxon>Agaricomycetidae</taxon>
        <taxon>Agaricales</taxon>
        <taxon>Marasmiineae</taxon>
        <taxon>Omphalotaceae</taxon>
        <taxon>Lentinula</taxon>
    </lineage>
</organism>
<proteinExistence type="predicted"/>
<dbReference type="AlphaFoldDB" id="A0AA38PJM1"/>
<gene>
    <name evidence="1" type="ORF">F5878DRAFT_656114</name>
</gene>
<sequence>MSERDDLPYRPFSTLPVDVHSIILLTGQAIERLSALEDSDDEEEENTLSPFEVRASHVSQHWRMVALETAQLWNKIEIQPLYSPKKAEVYLARSKRSLLDIQLRDCPDTIPTQKIVDMLCQHSARWRICLIEAKLDSLLMTQIVRLATPSLEKLAISIVPPERSIRSEENWDGRPVLNGGSPRLKVVSLHEFALYYTRPTLSSVTHLELDYGGRIPLDHRELREILSSIPLIKNLAINGEINDALPREDHERIKLPRLLRLRISSLEGQVYSGILLTINAPLLEILVLDGVQDSDLDPFLESPYELLHLRSVSLRGSAFTPSKLNKVYTSFPSLKEVEMVDLVFNPSETIRVVSEVMREMGIVPLHLAQPTLLTDTGPKPKTLAHMLDAGHDQFKILQGRLQEKLIEDDIVDLDNSTWSFARFFNWLQSFVTADILLLATTKDI</sequence>